<dbReference type="InterPro" id="IPR011608">
    <property type="entry name" value="PRD"/>
</dbReference>
<dbReference type="Proteomes" id="UP000192536">
    <property type="component" value="Unassembled WGS sequence"/>
</dbReference>
<dbReference type="Pfam" id="PF00874">
    <property type="entry name" value="PRD"/>
    <property type="match status" value="1"/>
</dbReference>
<evidence type="ECO:0000256" key="1">
    <source>
        <dbReference type="ARBA" id="ARBA00022737"/>
    </source>
</evidence>
<dbReference type="Gene3D" id="1.10.1790.10">
    <property type="entry name" value="PRD domain"/>
    <property type="match status" value="1"/>
</dbReference>
<dbReference type="RefSeq" id="WP_084912138.1">
    <property type="nucleotide sequence ID" value="NZ_JAJGAT010000010.1"/>
</dbReference>
<gene>
    <name evidence="3" type="ORF">BS640_05390</name>
</gene>
<name>A0A1X0WIE9_9GAMM</name>
<evidence type="ECO:0000259" key="2">
    <source>
        <dbReference type="PROSITE" id="PS51372"/>
    </source>
</evidence>
<evidence type="ECO:0000313" key="3">
    <source>
        <dbReference type="EMBL" id="ORJ26557.1"/>
    </source>
</evidence>
<dbReference type="InterPro" id="IPR036634">
    <property type="entry name" value="PRD_sf"/>
</dbReference>
<dbReference type="PROSITE" id="PS51372">
    <property type="entry name" value="PRD_2"/>
    <property type="match status" value="1"/>
</dbReference>
<keyword evidence="1" id="KW-0677">Repeat</keyword>
<dbReference type="NCBIfam" id="NF008597">
    <property type="entry name" value="PRK11564.1"/>
    <property type="match status" value="1"/>
</dbReference>
<reference evidence="3 4" key="1">
    <citation type="journal article" date="2017" name="Int. J. Syst. Evol. Microbiol.">
        <title>Rouxiella badensis sp. nov. and Rouxiella silvae sp. nov. isolated from peat bog soil in Germany and emendation of the genus description.</title>
        <authorList>
            <person name="Le Fleche-Mateos A."/>
            <person name="Kugler J.H."/>
            <person name="Hansen S.H."/>
            <person name="Syldatk C."/>
            <person name="Hausmann R."/>
            <person name="Lomprez F."/>
            <person name="Vandenbogaert M."/>
            <person name="Manuguerra J.C."/>
            <person name="Grimont P.A."/>
        </authorList>
    </citation>
    <scope>NUCLEOTIDE SEQUENCE [LARGE SCALE GENOMIC DNA]</scope>
    <source>
        <strain evidence="3 4">DSM 100043</strain>
    </source>
</reference>
<comment type="caution">
    <text evidence="3">The sequence shown here is derived from an EMBL/GenBank/DDBJ whole genome shotgun (WGS) entry which is preliminary data.</text>
</comment>
<proteinExistence type="predicted"/>
<keyword evidence="4" id="KW-1185">Reference proteome</keyword>
<accession>A0A1X0WIE9</accession>
<dbReference type="SUPFAM" id="SSF63520">
    <property type="entry name" value="PTS-regulatory domain, PRD"/>
    <property type="match status" value="1"/>
</dbReference>
<dbReference type="EMBL" id="MRWE01000006">
    <property type="protein sequence ID" value="ORJ26557.1"/>
    <property type="molecule type" value="Genomic_DNA"/>
</dbReference>
<dbReference type="AlphaFoldDB" id="A0A1X0WIE9"/>
<dbReference type="InterPro" id="IPR050661">
    <property type="entry name" value="BglG_antiterminators"/>
</dbReference>
<dbReference type="GO" id="GO:0006355">
    <property type="term" value="P:regulation of DNA-templated transcription"/>
    <property type="evidence" value="ECO:0007669"/>
    <property type="project" value="InterPro"/>
</dbReference>
<organism evidence="3 4">
    <name type="scientific">Rouxiella badensis</name>
    <dbReference type="NCBI Taxonomy" id="1646377"/>
    <lineage>
        <taxon>Bacteria</taxon>
        <taxon>Pseudomonadati</taxon>
        <taxon>Pseudomonadota</taxon>
        <taxon>Gammaproteobacteria</taxon>
        <taxon>Enterobacterales</taxon>
        <taxon>Yersiniaceae</taxon>
        <taxon>Rouxiella</taxon>
    </lineage>
</organism>
<feature type="domain" description="PRD" evidence="2">
    <location>
        <begin position="229"/>
        <end position="336"/>
    </location>
</feature>
<protein>
    <submittedName>
        <fullName evidence="3">Stationary phase inducible protein CsiE</fullName>
    </submittedName>
</protein>
<sequence>MSLDTSPVPELSAQQRRCNLLLMLYAPLEAVQLENVGQINGVDLPTTQKDIAQLSADVQRLHRLEIIVTGEQHCQLYGSLLDKRICLIDGLRRAIRSSPDFVNRRFSPQLKQLLSQMPNVDNVHYEEQFPRIIERLSQQLNREFTGRDEQFLRLFLQICLWQNISPTQLEFTDQQRLWLHDKPEYIAASLVFDKLQTLCAEPIAECERDFITLLLRLIKNHSYESSGSDEDRKLMREIEELVAHFQDVSGMRFSSYEGLISQLFAHLGPAIERCRFAITVDSQMQDEVNRMYPRLMRTTRDALEGFKDAYQITFSDEEVGLVAVIFGAWLMQGNALQEKQILLLTDADAELEQAVEQQIREATLIPLNIKYQTLDDFHQQGAPSGVAMIVTPYPTQTIDADPLIIFTQLPLTKEERKRIRSLLEAH</sequence>
<dbReference type="STRING" id="1646377.BS640_05390"/>
<dbReference type="PANTHER" id="PTHR30185">
    <property type="entry name" value="CRYPTIC BETA-GLUCOSIDE BGL OPERON ANTITERMINATOR"/>
    <property type="match status" value="1"/>
</dbReference>
<dbReference type="PANTHER" id="PTHR30185:SF14">
    <property type="entry name" value="STATIONARY PHASE-INDUCIBLE PROTEIN CSIE-RELATED"/>
    <property type="match status" value="1"/>
</dbReference>
<evidence type="ECO:0000313" key="4">
    <source>
        <dbReference type="Proteomes" id="UP000192536"/>
    </source>
</evidence>